<reference evidence="2" key="1">
    <citation type="submission" date="2023-10" db="EMBL/GenBank/DDBJ databases">
        <title>Genome assembly of Pristionchus species.</title>
        <authorList>
            <person name="Yoshida K."/>
            <person name="Sommer R.J."/>
        </authorList>
    </citation>
    <scope>NUCLEOTIDE SEQUENCE</scope>
    <source>
        <strain evidence="2">RS0144</strain>
    </source>
</reference>
<feature type="compositionally biased region" description="Polar residues" evidence="1">
    <location>
        <begin position="46"/>
        <end position="56"/>
    </location>
</feature>
<accession>A0AAV5U2X0</accession>
<proteinExistence type="predicted"/>
<dbReference type="AlphaFoldDB" id="A0AAV5U2X0"/>
<feature type="region of interest" description="Disordered" evidence="1">
    <location>
        <begin position="1"/>
        <end position="56"/>
    </location>
</feature>
<evidence type="ECO:0000313" key="3">
    <source>
        <dbReference type="Proteomes" id="UP001432027"/>
    </source>
</evidence>
<dbReference type="EMBL" id="BTSX01000005">
    <property type="protein sequence ID" value="GMT00779.1"/>
    <property type="molecule type" value="Genomic_DNA"/>
</dbReference>
<feature type="non-terminal residue" evidence="2">
    <location>
        <position position="1"/>
    </location>
</feature>
<feature type="compositionally biased region" description="Low complexity" evidence="1">
    <location>
        <begin position="1"/>
        <end position="14"/>
    </location>
</feature>
<organism evidence="2 3">
    <name type="scientific">Pristionchus entomophagus</name>
    <dbReference type="NCBI Taxonomy" id="358040"/>
    <lineage>
        <taxon>Eukaryota</taxon>
        <taxon>Metazoa</taxon>
        <taxon>Ecdysozoa</taxon>
        <taxon>Nematoda</taxon>
        <taxon>Chromadorea</taxon>
        <taxon>Rhabditida</taxon>
        <taxon>Rhabditina</taxon>
        <taxon>Diplogasteromorpha</taxon>
        <taxon>Diplogasteroidea</taxon>
        <taxon>Neodiplogasteridae</taxon>
        <taxon>Pristionchus</taxon>
    </lineage>
</organism>
<evidence type="ECO:0000313" key="2">
    <source>
        <dbReference type="EMBL" id="GMT00779.1"/>
    </source>
</evidence>
<gene>
    <name evidence="2" type="ORF">PENTCL1PPCAC_22953</name>
</gene>
<comment type="caution">
    <text evidence="2">The sequence shown here is derived from an EMBL/GenBank/DDBJ whole genome shotgun (WGS) entry which is preliminary data.</text>
</comment>
<keyword evidence="3" id="KW-1185">Reference proteome</keyword>
<sequence length="124" mass="13231">ERTANAKTSSTNTAIYGDQRGPVDGDMRSRAYSTSVVERSAKDMSEVNTAKSSRSGQEIDKILKSLMSVVTALSDGDIRSNDDMRTAADRDNSMAQIHPSALTQTPLSDCKAASAVPSIGNFNE</sequence>
<protein>
    <submittedName>
        <fullName evidence="2">Uncharacterized protein</fullName>
    </submittedName>
</protein>
<dbReference type="Proteomes" id="UP001432027">
    <property type="component" value="Unassembled WGS sequence"/>
</dbReference>
<name>A0AAV5U2X0_9BILA</name>
<evidence type="ECO:0000256" key="1">
    <source>
        <dbReference type="SAM" id="MobiDB-lite"/>
    </source>
</evidence>